<feature type="region of interest" description="Disordered" evidence="1">
    <location>
        <begin position="41"/>
        <end position="74"/>
    </location>
</feature>
<keyword evidence="2" id="KW-0472">Membrane</keyword>
<keyword evidence="4" id="KW-1185">Reference proteome</keyword>
<evidence type="ECO:0000313" key="4">
    <source>
        <dbReference type="Proteomes" id="UP001158576"/>
    </source>
</evidence>
<feature type="compositionally biased region" description="Acidic residues" evidence="1">
    <location>
        <begin position="43"/>
        <end position="59"/>
    </location>
</feature>
<proteinExistence type="predicted"/>
<organism evidence="3 4">
    <name type="scientific">Oikopleura dioica</name>
    <name type="common">Tunicate</name>
    <dbReference type="NCBI Taxonomy" id="34765"/>
    <lineage>
        <taxon>Eukaryota</taxon>
        <taxon>Metazoa</taxon>
        <taxon>Chordata</taxon>
        <taxon>Tunicata</taxon>
        <taxon>Appendicularia</taxon>
        <taxon>Copelata</taxon>
        <taxon>Oikopleuridae</taxon>
        <taxon>Oikopleura</taxon>
    </lineage>
</organism>
<name>A0ABN7RVU1_OIKDI</name>
<reference evidence="3 4" key="1">
    <citation type="submission" date="2021-04" db="EMBL/GenBank/DDBJ databases">
        <authorList>
            <person name="Bliznina A."/>
        </authorList>
    </citation>
    <scope>NUCLEOTIDE SEQUENCE [LARGE SCALE GENOMIC DNA]</scope>
</reference>
<dbReference type="EMBL" id="OU015568">
    <property type="protein sequence ID" value="CAG5087122.1"/>
    <property type="molecule type" value="Genomic_DNA"/>
</dbReference>
<keyword evidence="2" id="KW-0812">Transmembrane</keyword>
<sequence>MDVTGIEENEDTASIGLPIPSARINPESFAYVLSCKENYRELSDDESEESDDEEDDEAPDGLKDTSVFKCPQPPPEVQAEISRYYRQLWTNFFLNKEPRRRKYKEKKLKLFGYTRTEAIMSGMWWTLFGVSMYFHYRAARYLYQKYLCK</sequence>
<feature type="transmembrane region" description="Helical" evidence="2">
    <location>
        <begin position="110"/>
        <end position="136"/>
    </location>
</feature>
<dbReference type="Proteomes" id="UP001158576">
    <property type="component" value="Chromosome PAR"/>
</dbReference>
<keyword evidence="2" id="KW-1133">Transmembrane helix</keyword>
<evidence type="ECO:0000313" key="3">
    <source>
        <dbReference type="EMBL" id="CAG5087122.1"/>
    </source>
</evidence>
<gene>
    <name evidence="3" type="ORF">OKIOD_LOCUS3020</name>
</gene>
<protein>
    <submittedName>
        <fullName evidence="3">Oidioi.mRNA.OKI2018_I69.PAR.g11462.t1.cds</fullName>
    </submittedName>
</protein>
<evidence type="ECO:0000256" key="2">
    <source>
        <dbReference type="SAM" id="Phobius"/>
    </source>
</evidence>
<accession>A0ABN7RVU1</accession>
<evidence type="ECO:0000256" key="1">
    <source>
        <dbReference type="SAM" id="MobiDB-lite"/>
    </source>
</evidence>